<feature type="domain" description="PNPLA" evidence="3">
    <location>
        <begin position="67"/>
        <end position="307"/>
    </location>
</feature>
<dbReference type="SUPFAM" id="SSF52151">
    <property type="entry name" value="FabD/lysophospholipase-like"/>
    <property type="match status" value="1"/>
</dbReference>
<keyword evidence="2" id="KW-0378">Hydrolase</keyword>
<keyword evidence="5" id="KW-1185">Reference proteome</keyword>
<dbReference type="Pfam" id="PF01734">
    <property type="entry name" value="Patatin"/>
    <property type="match status" value="1"/>
</dbReference>
<organism evidence="4 5">
    <name type="scientific">Dichotomicrobium thermohalophilum</name>
    <dbReference type="NCBI Taxonomy" id="933063"/>
    <lineage>
        <taxon>Bacteria</taxon>
        <taxon>Pseudomonadati</taxon>
        <taxon>Pseudomonadota</taxon>
        <taxon>Alphaproteobacteria</taxon>
        <taxon>Hyphomicrobiales</taxon>
        <taxon>Hyphomicrobiaceae</taxon>
        <taxon>Dichotomicrobium</taxon>
    </lineage>
</organism>
<evidence type="ECO:0000313" key="5">
    <source>
        <dbReference type="Proteomes" id="UP000266273"/>
    </source>
</evidence>
<feature type="active site" description="Nucleophile" evidence="2">
    <location>
        <position position="111"/>
    </location>
</feature>
<name>A0A397Q4D9_9HYPH</name>
<sequence>MIADMMRPALRRGLRALIAAVAGAGLLALSGCGATLENQPLNEVLRTEVARTKSANTGMSDTLIGLSFSGGGTRAAAFSFGVLKELQRTRVVNGSRDVTLAGEIDFLSSVSGGSVTAAAFALHREKTLRDFREKFLLVNVEASLRTSLSLANVLRASLGGVNDRTGLQDWLDRNLFEGATFGDVADNGGPIVWINASDIYNRTPFVFNQQTFAAICSDLSSFPLSEAVAASAAVPLVFAPVVLKNYAPECPYETPDWVPRMAGDPEAPAVLRANAEAIQRYRRNEQVQFVKLLDGGLTDNLGLSGLVLAKLAAKTPYEPLKPAEAIRMERMLFIIVDSGRPPAGDWAKTPDGPEAQELILAVSDTAIDANVRGSYDYFSNLMSEWRRELIDYRCGLSPAEVQRIAGVGPDWQCDDLDFFTARVAFDQMQDEKIRDRLDSIPTRFKLPEEDVDLLIRSAGEILRADDEYRAFLKSFSSEMVISRRMVPVQ</sequence>
<dbReference type="PROSITE" id="PS51635">
    <property type="entry name" value="PNPLA"/>
    <property type="match status" value="1"/>
</dbReference>
<dbReference type="PROSITE" id="PS51257">
    <property type="entry name" value="PROKAR_LIPOPROTEIN"/>
    <property type="match status" value="1"/>
</dbReference>
<gene>
    <name evidence="4" type="ORF">BXY53_1475</name>
</gene>
<evidence type="ECO:0000259" key="3">
    <source>
        <dbReference type="PROSITE" id="PS51635"/>
    </source>
</evidence>
<dbReference type="InterPro" id="IPR002641">
    <property type="entry name" value="PNPLA_dom"/>
</dbReference>
<dbReference type="Gene3D" id="3.40.1090.10">
    <property type="entry name" value="Cytosolic phospholipase A2 catalytic domain"/>
    <property type="match status" value="2"/>
</dbReference>
<feature type="short sequence motif" description="DGA/G" evidence="2">
    <location>
        <begin position="294"/>
        <end position="296"/>
    </location>
</feature>
<dbReference type="GO" id="GO:0016787">
    <property type="term" value="F:hydrolase activity"/>
    <property type="evidence" value="ECO:0007669"/>
    <property type="project" value="UniProtKB-UniRule"/>
</dbReference>
<accession>A0A397Q4D9</accession>
<comment type="caution">
    <text evidence="2">Lacks conserved residue(s) required for the propagation of feature annotation.</text>
</comment>
<evidence type="ECO:0000256" key="1">
    <source>
        <dbReference type="ARBA" id="ARBA00023098"/>
    </source>
</evidence>
<feature type="active site" description="Proton acceptor" evidence="2">
    <location>
        <position position="294"/>
    </location>
</feature>
<dbReference type="Proteomes" id="UP000266273">
    <property type="component" value="Unassembled WGS sequence"/>
</dbReference>
<reference evidence="4 5" key="1">
    <citation type="submission" date="2018-08" db="EMBL/GenBank/DDBJ databases">
        <title>Genomic Encyclopedia of Archaeal and Bacterial Type Strains, Phase II (KMG-II): from individual species to whole genera.</title>
        <authorList>
            <person name="Goeker M."/>
        </authorList>
    </citation>
    <scope>NUCLEOTIDE SEQUENCE [LARGE SCALE GENOMIC DNA]</scope>
    <source>
        <strain evidence="4 5">DSM 5002</strain>
    </source>
</reference>
<dbReference type="GO" id="GO:0016042">
    <property type="term" value="P:lipid catabolic process"/>
    <property type="evidence" value="ECO:0007669"/>
    <property type="project" value="UniProtKB-UniRule"/>
</dbReference>
<dbReference type="EMBL" id="QXDF01000001">
    <property type="protein sequence ID" value="RIA56370.1"/>
    <property type="molecule type" value="Genomic_DNA"/>
</dbReference>
<dbReference type="InterPro" id="IPR016035">
    <property type="entry name" value="Acyl_Trfase/lysoPLipase"/>
</dbReference>
<proteinExistence type="predicted"/>
<evidence type="ECO:0000313" key="4">
    <source>
        <dbReference type="EMBL" id="RIA56370.1"/>
    </source>
</evidence>
<keyword evidence="2" id="KW-0442">Lipid degradation</keyword>
<dbReference type="AlphaFoldDB" id="A0A397Q4D9"/>
<protein>
    <submittedName>
        <fullName evidence="4">Patatin-like phospholipase</fullName>
    </submittedName>
</protein>
<comment type="caution">
    <text evidence="4">The sequence shown here is derived from an EMBL/GenBank/DDBJ whole genome shotgun (WGS) entry which is preliminary data.</text>
</comment>
<keyword evidence="1 2" id="KW-0443">Lipid metabolism</keyword>
<evidence type="ECO:0000256" key="2">
    <source>
        <dbReference type="PROSITE-ProRule" id="PRU01161"/>
    </source>
</evidence>